<evidence type="ECO:0000313" key="1">
    <source>
        <dbReference type="EMBL" id="PUZ39191.1"/>
    </source>
</evidence>
<protein>
    <submittedName>
        <fullName evidence="1">Uncharacterized protein</fullName>
    </submittedName>
</protein>
<keyword evidence="2" id="KW-1185">Reference proteome</keyword>
<organism evidence="1 2">
    <name type="scientific">Panicum hallii var. hallii</name>
    <dbReference type="NCBI Taxonomy" id="1504633"/>
    <lineage>
        <taxon>Eukaryota</taxon>
        <taxon>Viridiplantae</taxon>
        <taxon>Streptophyta</taxon>
        <taxon>Embryophyta</taxon>
        <taxon>Tracheophyta</taxon>
        <taxon>Spermatophyta</taxon>
        <taxon>Magnoliopsida</taxon>
        <taxon>Liliopsida</taxon>
        <taxon>Poales</taxon>
        <taxon>Poaceae</taxon>
        <taxon>PACMAD clade</taxon>
        <taxon>Panicoideae</taxon>
        <taxon>Panicodae</taxon>
        <taxon>Paniceae</taxon>
        <taxon>Panicinae</taxon>
        <taxon>Panicum</taxon>
        <taxon>Panicum sect. Panicum</taxon>
    </lineage>
</organism>
<dbReference type="AlphaFoldDB" id="A0A2T7C760"/>
<accession>A0A2T7C760</accession>
<dbReference type="Gramene" id="PUZ39191">
    <property type="protein sequence ID" value="PUZ39191"/>
    <property type="gene ID" value="GQ55_9G266000"/>
</dbReference>
<name>A0A2T7C760_9POAL</name>
<proteinExistence type="predicted"/>
<dbReference type="Proteomes" id="UP000244336">
    <property type="component" value="Chromosome 9"/>
</dbReference>
<sequence>MSANDLEFKLATEETEALTPHSFYLTSPSSPGCRVTGF</sequence>
<evidence type="ECO:0000313" key="2">
    <source>
        <dbReference type="Proteomes" id="UP000244336"/>
    </source>
</evidence>
<gene>
    <name evidence="1" type="ORF">GQ55_9G266000</name>
</gene>
<reference evidence="1 2" key="1">
    <citation type="submission" date="2018-04" db="EMBL/GenBank/DDBJ databases">
        <title>WGS assembly of Panicum hallii var. hallii HAL2.</title>
        <authorList>
            <person name="Lovell J."/>
            <person name="Jenkins J."/>
            <person name="Lowry D."/>
            <person name="Mamidi S."/>
            <person name="Sreedasyam A."/>
            <person name="Weng X."/>
            <person name="Barry K."/>
            <person name="Bonette J."/>
            <person name="Campitelli B."/>
            <person name="Daum C."/>
            <person name="Gordon S."/>
            <person name="Gould B."/>
            <person name="Lipzen A."/>
            <person name="MacQueen A."/>
            <person name="Palacio-Mejia J."/>
            <person name="Plott C."/>
            <person name="Shakirov E."/>
            <person name="Shu S."/>
            <person name="Yoshinaga Y."/>
            <person name="Zane M."/>
            <person name="Rokhsar D."/>
            <person name="Grimwood J."/>
            <person name="Schmutz J."/>
            <person name="Juenger T."/>
        </authorList>
    </citation>
    <scope>NUCLEOTIDE SEQUENCE [LARGE SCALE GENOMIC DNA]</scope>
    <source>
        <strain evidence="2">cv. HAL2</strain>
    </source>
</reference>
<dbReference type="EMBL" id="CM009757">
    <property type="protein sequence ID" value="PUZ39191.1"/>
    <property type="molecule type" value="Genomic_DNA"/>
</dbReference>